<evidence type="ECO:0000313" key="2">
    <source>
        <dbReference type="Proteomes" id="UP000605970"/>
    </source>
</evidence>
<sequence>MLKIIQKEFYINQNFNRIINMNFMVKKMILKII</sequence>
<evidence type="ECO:0000313" key="1">
    <source>
        <dbReference type="EMBL" id="KAF7634048.1"/>
    </source>
</evidence>
<organism evidence="1 2">
    <name type="scientific">Meloidogyne graminicola</name>
    <dbReference type="NCBI Taxonomy" id="189291"/>
    <lineage>
        <taxon>Eukaryota</taxon>
        <taxon>Metazoa</taxon>
        <taxon>Ecdysozoa</taxon>
        <taxon>Nematoda</taxon>
        <taxon>Chromadorea</taxon>
        <taxon>Rhabditida</taxon>
        <taxon>Tylenchina</taxon>
        <taxon>Tylenchomorpha</taxon>
        <taxon>Tylenchoidea</taxon>
        <taxon>Meloidogynidae</taxon>
        <taxon>Meloidogyninae</taxon>
        <taxon>Meloidogyne</taxon>
    </lineage>
</organism>
<dbReference type="EMBL" id="JABEBT010000065">
    <property type="protein sequence ID" value="KAF7634048.1"/>
    <property type="molecule type" value="Genomic_DNA"/>
</dbReference>
<dbReference type="AlphaFoldDB" id="A0A8S9ZKX7"/>
<dbReference type="Proteomes" id="UP000605970">
    <property type="component" value="Unassembled WGS sequence"/>
</dbReference>
<gene>
    <name evidence="1" type="ORF">Mgra_00006573</name>
</gene>
<keyword evidence="2" id="KW-1185">Reference proteome</keyword>
<proteinExistence type="predicted"/>
<accession>A0A8S9ZKX7</accession>
<reference evidence="1" key="1">
    <citation type="journal article" date="2020" name="Ecol. Evol.">
        <title>Genome structure and content of the rice root-knot nematode (Meloidogyne graminicola).</title>
        <authorList>
            <person name="Phan N.T."/>
            <person name="Danchin E.G.J."/>
            <person name="Klopp C."/>
            <person name="Perfus-Barbeoch L."/>
            <person name="Kozlowski D.K."/>
            <person name="Koutsovoulos G.D."/>
            <person name="Lopez-Roques C."/>
            <person name="Bouchez O."/>
            <person name="Zahm M."/>
            <person name="Besnard G."/>
            <person name="Bellafiore S."/>
        </authorList>
    </citation>
    <scope>NUCLEOTIDE SEQUENCE</scope>
    <source>
        <strain evidence="1">VN-18</strain>
    </source>
</reference>
<comment type="caution">
    <text evidence="1">The sequence shown here is derived from an EMBL/GenBank/DDBJ whole genome shotgun (WGS) entry which is preliminary data.</text>
</comment>
<protein>
    <submittedName>
        <fullName evidence="1">Uncharacterized protein</fullName>
    </submittedName>
</protein>
<name>A0A8S9ZKX7_9BILA</name>